<sequence>MIFLSSRKQICAPFLLLRFGFVDFFEICGLWSSSAVSLYGFLSSHVSACSKTVDRFGIKIPVVSLALLELCRCLKILQHNGLCSCGLFLNLSDMSLALAPVWF</sequence>
<protein>
    <submittedName>
        <fullName evidence="1">Uncharacterized protein</fullName>
    </submittedName>
</protein>
<evidence type="ECO:0000313" key="1">
    <source>
        <dbReference type="EMBL" id="KFK36631.1"/>
    </source>
</evidence>
<dbReference type="EMBL" id="CM002872">
    <property type="protein sequence ID" value="KFK36631.1"/>
    <property type="molecule type" value="Genomic_DNA"/>
</dbReference>
<organism evidence="1 2">
    <name type="scientific">Arabis alpina</name>
    <name type="common">Alpine rock-cress</name>
    <dbReference type="NCBI Taxonomy" id="50452"/>
    <lineage>
        <taxon>Eukaryota</taxon>
        <taxon>Viridiplantae</taxon>
        <taxon>Streptophyta</taxon>
        <taxon>Embryophyta</taxon>
        <taxon>Tracheophyta</taxon>
        <taxon>Spermatophyta</taxon>
        <taxon>Magnoliopsida</taxon>
        <taxon>eudicotyledons</taxon>
        <taxon>Gunneridae</taxon>
        <taxon>Pentapetalae</taxon>
        <taxon>rosids</taxon>
        <taxon>malvids</taxon>
        <taxon>Brassicales</taxon>
        <taxon>Brassicaceae</taxon>
        <taxon>Arabideae</taxon>
        <taxon>Arabis</taxon>
    </lineage>
</organism>
<proteinExistence type="predicted"/>
<name>A0A087H3C9_ARAAL</name>
<evidence type="ECO:0000313" key="2">
    <source>
        <dbReference type="Proteomes" id="UP000029120"/>
    </source>
</evidence>
<dbReference type="Proteomes" id="UP000029120">
    <property type="component" value="Chromosome 4"/>
</dbReference>
<reference evidence="2" key="1">
    <citation type="journal article" date="2015" name="Nat. Plants">
        <title>Genome expansion of Arabis alpina linked with retrotransposition and reduced symmetric DNA methylation.</title>
        <authorList>
            <person name="Willing E.M."/>
            <person name="Rawat V."/>
            <person name="Mandakova T."/>
            <person name="Maumus F."/>
            <person name="James G.V."/>
            <person name="Nordstroem K.J."/>
            <person name="Becker C."/>
            <person name="Warthmann N."/>
            <person name="Chica C."/>
            <person name="Szarzynska B."/>
            <person name="Zytnicki M."/>
            <person name="Albani M.C."/>
            <person name="Kiefer C."/>
            <person name="Bergonzi S."/>
            <person name="Castaings L."/>
            <person name="Mateos J.L."/>
            <person name="Berns M.C."/>
            <person name="Bujdoso N."/>
            <person name="Piofczyk T."/>
            <person name="de Lorenzo L."/>
            <person name="Barrero-Sicilia C."/>
            <person name="Mateos I."/>
            <person name="Piednoel M."/>
            <person name="Hagmann J."/>
            <person name="Chen-Min-Tao R."/>
            <person name="Iglesias-Fernandez R."/>
            <person name="Schuster S.C."/>
            <person name="Alonso-Blanco C."/>
            <person name="Roudier F."/>
            <person name="Carbonero P."/>
            <person name="Paz-Ares J."/>
            <person name="Davis S.J."/>
            <person name="Pecinka A."/>
            <person name="Quesneville H."/>
            <person name="Colot V."/>
            <person name="Lysak M.A."/>
            <person name="Weigel D."/>
            <person name="Coupland G."/>
            <person name="Schneeberger K."/>
        </authorList>
    </citation>
    <scope>NUCLEOTIDE SEQUENCE [LARGE SCALE GENOMIC DNA]</scope>
    <source>
        <strain evidence="2">cv. Pajares</strain>
    </source>
</reference>
<accession>A0A087H3C9</accession>
<dbReference type="AlphaFoldDB" id="A0A087H3C9"/>
<gene>
    <name evidence="1" type="ordered locus">AALP_Aa4g149500</name>
</gene>
<dbReference type="Gramene" id="KFK36631">
    <property type="protein sequence ID" value="KFK36631"/>
    <property type="gene ID" value="AALP_AA4G149500"/>
</dbReference>
<keyword evidence="2" id="KW-1185">Reference proteome</keyword>